<dbReference type="AlphaFoldDB" id="A0A2H2ZS64"/>
<feature type="region of interest" description="Disordered" evidence="1">
    <location>
        <begin position="1"/>
        <end position="78"/>
    </location>
</feature>
<dbReference type="GO" id="GO:0051213">
    <property type="term" value="F:dioxygenase activity"/>
    <property type="evidence" value="ECO:0007669"/>
    <property type="project" value="InterPro"/>
</dbReference>
<evidence type="ECO:0000313" key="2">
    <source>
        <dbReference type="EMBL" id="OTA03525.1"/>
    </source>
</evidence>
<dbReference type="EMBL" id="LFMI01000415">
    <property type="protein sequence ID" value="OTA03525.1"/>
    <property type="molecule type" value="Genomic_DNA"/>
</dbReference>
<evidence type="ECO:0000256" key="1">
    <source>
        <dbReference type="SAM" id="MobiDB-lite"/>
    </source>
</evidence>
<feature type="compositionally biased region" description="Low complexity" evidence="1">
    <location>
        <begin position="61"/>
        <end position="78"/>
    </location>
</feature>
<dbReference type="Proteomes" id="UP000219286">
    <property type="component" value="Unassembled WGS sequence"/>
</dbReference>
<feature type="compositionally biased region" description="Basic and acidic residues" evidence="1">
    <location>
        <begin position="32"/>
        <end position="41"/>
    </location>
</feature>
<organism evidence="2 3">
    <name type="scientific">Trichoderma parareesei</name>
    <name type="common">Filamentous fungus</name>
    <dbReference type="NCBI Taxonomy" id="858221"/>
    <lineage>
        <taxon>Eukaryota</taxon>
        <taxon>Fungi</taxon>
        <taxon>Dikarya</taxon>
        <taxon>Ascomycota</taxon>
        <taxon>Pezizomycotina</taxon>
        <taxon>Sordariomycetes</taxon>
        <taxon>Hypocreomycetidae</taxon>
        <taxon>Hypocreales</taxon>
        <taxon>Hypocreaceae</taxon>
        <taxon>Trichoderma</taxon>
    </lineage>
</organism>
<proteinExistence type="predicted"/>
<dbReference type="OrthoDB" id="5307791at2759"/>
<dbReference type="InterPro" id="IPR018724">
    <property type="entry name" value="2OG-Fe_dioxygenase"/>
</dbReference>
<accession>A0A2H2ZS64</accession>
<protein>
    <submittedName>
        <fullName evidence="2">Uncharacterized protein</fullName>
    </submittedName>
</protein>
<evidence type="ECO:0000313" key="3">
    <source>
        <dbReference type="Proteomes" id="UP000219286"/>
    </source>
</evidence>
<dbReference type="Gene3D" id="2.60.120.620">
    <property type="entry name" value="q2cbj1_9rhob like domain"/>
    <property type="match status" value="1"/>
</dbReference>
<gene>
    <name evidence="2" type="ORF">A9Z42_0039950</name>
</gene>
<reference evidence="2 3" key="1">
    <citation type="journal article" date="2015" name="Genome Announc.">
        <title>Genome sequence and annotation of Trichoderma parareesei, the ancestor of the cellulase producer Trichoderma reesei.</title>
        <authorList>
            <person name="Yang D."/>
            <person name="Pomraning K."/>
            <person name="Kopchinskiy A."/>
            <person name="Karimi Aghcheh R."/>
            <person name="Atanasova L."/>
            <person name="Chenthamara K."/>
            <person name="Baker S.E."/>
            <person name="Zhang R."/>
            <person name="Shen Q."/>
            <person name="Freitag M."/>
            <person name="Kubicek C.P."/>
            <person name="Druzhinina I.S."/>
        </authorList>
    </citation>
    <scope>NUCLEOTIDE SEQUENCE [LARGE SCALE GENOMIC DNA]</scope>
    <source>
        <strain evidence="2 3">CBS 125925</strain>
    </source>
</reference>
<name>A0A2H2ZS64_TRIPA</name>
<feature type="compositionally biased region" description="Low complexity" evidence="1">
    <location>
        <begin position="1"/>
        <end position="23"/>
    </location>
</feature>
<sequence length="395" mass="45153">MSSFRSAQRAARASAPLLRSSPAVTTRGSQRLFHESSKAKAVEALATQTPRNGGPPPPPFLGHQQFQQQQQQQQQLPTEPYPQVEGFTQLNVREQAYNPKFYETVGKIMKLREKYLRDRCIFVESDEMVELMLGLGAKESDIPGMKTVSDKLYHDPTLPFRRTRNSRFCLDFDTHSIRRLEFQPFVLTVEEDFNRYDSGAIRRFDEVQNDLQLNSVFQALFAFKAMIIHGMEIAHRPKLEYGLNKWVCTLFNLRTVTTPHILGEPALEGVHSDGVDHTMTTFLGSYNMSDNSAATFMHSMDEKTGIPLEEIQPKHLLARVQHKKFLDTLMIVDHERKHSLSAVYPVDKTKEAHRDMLVFFTRKPVDRSHVSGSIDSLTPHKELPMEIPLYLPGAN</sequence>
<dbReference type="Pfam" id="PF10014">
    <property type="entry name" value="2OG-Fe_Oxy_2"/>
    <property type="match status" value="1"/>
</dbReference>
<comment type="caution">
    <text evidence="2">The sequence shown here is derived from an EMBL/GenBank/DDBJ whole genome shotgun (WGS) entry which is preliminary data.</text>
</comment>
<keyword evidence="3" id="KW-1185">Reference proteome</keyword>